<dbReference type="Proteomes" id="UP000553888">
    <property type="component" value="Unassembled WGS sequence"/>
</dbReference>
<comment type="caution">
    <text evidence="2">The sequence shown here is derived from an EMBL/GenBank/DDBJ whole genome shotgun (WGS) entry which is preliminary data.</text>
</comment>
<protein>
    <submittedName>
        <fullName evidence="2">Nicotinamide-nucleotide amidase</fullName>
        <ecNumber evidence="2">3.5.1.42</ecNumber>
    </submittedName>
</protein>
<dbReference type="NCBIfam" id="TIGR00199">
    <property type="entry name" value="PncC_domain"/>
    <property type="match status" value="1"/>
</dbReference>
<name>A0A852YBE7_9MICO</name>
<evidence type="ECO:0000313" key="2">
    <source>
        <dbReference type="EMBL" id="NYH00277.1"/>
    </source>
</evidence>
<dbReference type="AlphaFoldDB" id="A0A852YBE7"/>
<evidence type="ECO:0000259" key="1">
    <source>
        <dbReference type="Pfam" id="PF02464"/>
    </source>
</evidence>
<dbReference type="RefSeq" id="WP_179569004.1">
    <property type="nucleotide sequence ID" value="NZ_JACBZY010000001.1"/>
</dbReference>
<dbReference type="InterPro" id="IPR036653">
    <property type="entry name" value="CinA-like_C"/>
</dbReference>
<feature type="domain" description="CinA C-terminal" evidence="1">
    <location>
        <begin position="9"/>
        <end position="161"/>
    </location>
</feature>
<dbReference type="Gene3D" id="3.90.950.20">
    <property type="entry name" value="CinA-like"/>
    <property type="match status" value="1"/>
</dbReference>
<dbReference type="EC" id="3.5.1.42" evidence="2"/>
<reference evidence="2 3" key="1">
    <citation type="submission" date="2020-07" db="EMBL/GenBank/DDBJ databases">
        <title>Sequencing the genomes of 1000 actinobacteria strains.</title>
        <authorList>
            <person name="Klenk H.-P."/>
        </authorList>
    </citation>
    <scope>NUCLEOTIDE SEQUENCE [LARGE SCALE GENOMIC DNA]</scope>
    <source>
        <strain evidence="2 3">DSM 23141</strain>
    </source>
</reference>
<dbReference type="InterPro" id="IPR008136">
    <property type="entry name" value="CinA_C"/>
</dbReference>
<evidence type="ECO:0000313" key="3">
    <source>
        <dbReference type="Proteomes" id="UP000553888"/>
    </source>
</evidence>
<dbReference type="EMBL" id="JACBZY010000001">
    <property type="protein sequence ID" value="NYH00277.1"/>
    <property type="molecule type" value="Genomic_DNA"/>
</dbReference>
<dbReference type="SUPFAM" id="SSF142433">
    <property type="entry name" value="CinA-like"/>
    <property type="match status" value="1"/>
</dbReference>
<dbReference type="GO" id="GO:0019159">
    <property type="term" value="F:nicotinamide-nucleotide amidase activity"/>
    <property type="evidence" value="ECO:0007669"/>
    <property type="project" value="UniProtKB-EC"/>
</dbReference>
<organism evidence="2 3">
    <name type="scientific">Schumannella luteola</name>
    <dbReference type="NCBI Taxonomy" id="472059"/>
    <lineage>
        <taxon>Bacteria</taxon>
        <taxon>Bacillati</taxon>
        <taxon>Actinomycetota</taxon>
        <taxon>Actinomycetes</taxon>
        <taxon>Micrococcales</taxon>
        <taxon>Microbacteriaceae</taxon>
        <taxon>Schumannella</taxon>
    </lineage>
</organism>
<gene>
    <name evidence="2" type="ORF">BJ979_002902</name>
</gene>
<proteinExistence type="predicted"/>
<dbReference type="Pfam" id="PF02464">
    <property type="entry name" value="CinA"/>
    <property type="match status" value="1"/>
</dbReference>
<accession>A0A852YBE7</accession>
<keyword evidence="3" id="KW-1185">Reference proteome</keyword>
<keyword evidence="2" id="KW-0378">Hydrolase</keyword>
<sequence>MSASPRSVAELGAELLERSLTTAVAESLTGGLVVAELVSVPGISAVLHGGVVAYATPLKRDVVGVDGDLLDRESAVHPEVAAQLAQRVRAALAVDGRAARVGLGTTGVAGPDPQDGHGVGTVFVAVALDERIEVRRLALSGDRAAIRRGAVDAVLALLDEVLVTSR</sequence>